<dbReference type="Gene3D" id="3.50.50.60">
    <property type="entry name" value="FAD/NAD(P)-binding domain"/>
    <property type="match status" value="1"/>
</dbReference>
<reference evidence="2" key="1">
    <citation type="submission" date="2022-10" db="EMBL/GenBank/DDBJ databases">
        <title>The complete genomes of actinobacterial strains from the NBC collection.</title>
        <authorList>
            <person name="Joergensen T.S."/>
            <person name="Alvarez Arevalo M."/>
            <person name="Sterndorff E.B."/>
            <person name="Faurdal D."/>
            <person name="Vuksanovic O."/>
            <person name="Mourched A.-S."/>
            <person name="Charusanti P."/>
            <person name="Shaw S."/>
            <person name="Blin K."/>
            <person name="Weber T."/>
        </authorList>
    </citation>
    <scope>NUCLEOTIDE SEQUENCE</scope>
    <source>
        <strain evidence="2">NBC_00283</strain>
        <plasmid evidence="2">unnamed1</plasmid>
    </source>
</reference>
<sequence>MSEKRRQFFAIIGAGPRGLSVLERFCAQFARTVPDTPVTVHVVDPHPAGAGAVWRTDQSRNLLMNTVSSQVTVFTDDSVVMAGPVVEGPSLYEWARFLTLMGPFDDFAEPELAEAVLAEARVLGPDDYPTRSLYGHYLRWAFRRVVRTAPVGITVRVHQSRAVALEDRDGGQLLRLADGTALPDLGAVVLALGHTDSRPDRGEAALTAFAREHKLAYVPPANPADLDLSFVEPGETVLLRGLGLNFFDHMALFTRGRGGAFERVDGTLVYRPSGQEPHLVAGSRRGIPYHSRGANEKGPFGRYYPRLLTADHVAVLRERATSGERVDFLAELWPLVSREVESVYYDVLLRGAGRIEDARKLCDDYLAAETEEARGAVLDRFGIAAADRWSWDRINDPAEGRRFASLDEFRGWLLDYLGRDLAEARRGNVSGPFKTALDVLRDLRNEIRLAVDHSGLTGASHREHLDGWYTPLNAFLSIGPPASRIEEMIALIRAGVLDVLGPDLRITPHSGDGVFTAESAVTGGRTITARVLIDARLPVPDVRRTADPLLAYLLETGQVRPHTVPGAGGADGYETGAVAVTERPCRVIDAQGRPHPRRFAYGVPTEAVHWATAAGIRPGVDSVTLGDSDAIASALMTVVHEDTRLVPVPVPERHTLSGVKP</sequence>
<organism evidence="2 3">
    <name type="scientific">Streptomyces goshikiensis</name>
    <dbReference type="NCBI Taxonomy" id="1942"/>
    <lineage>
        <taxon>Bacteria</taxon>
        <taxon>Bacillati</taxon>
        <taxon>Actinomycetota</taxon>
        <taxon>Actinomycetes</taxon>
        <taxon>Kitasatosporales</taxon>
        <taxon>Streptomycetaceae</taxon>
        <taxon>Streptomyces</taxon>
    </lineage>
</organism>
<evidence type="ECO:0000259" key="1">
    <source>
        <dbReference type="Pfam" id="PF13454"/>
    </source>
</evidence>
<dbReference type="PANTHER" id="PTHR40254:SF1">
    <property type="entry name" value="BLR0577 PROTEIN"/>
    <property type="match status" value="1"/>
</dbReference>
<dbReference type="PANTHER" id="PTHR40254">
    <property type="entry name" value="BLR0577 PROTEIN"/>
    <property type="match status" value="1"/>
</dbReference>
<gene>
    <name evidence="2" type="ORF">OHU17_35855</name>
</gene>
<name>A0ABZ1RXC5_9ACTN</name>
<geneLocation type="plasmid" evidence="2 3">
    <name>unnamed1</name>
</geneLocation>
<keyword evidence="2" id="KW-0614">Plasmid</keyword>
<feature type="domain" description="FAD-dependent urate hydroxylase HpyO/Asp monooxygenase CreE-like FAD/NAD(P)-binding" evidence="1">
    <location>
        <begin position="10"/>
        <end position="194"/>
    </location>
</feature>
<dbReference type="InterPro" id="IPR036188">
    <property type="entry name" value="FAD/NAD-bd_sf"/>
</dbReference>
<dbReference type="Pfam" id="PF13454">
    <property type="entry name" value="NAD_binding_9"/>
    <property type="match status" value="1"/>
</dbReference>
<dbReference type="InterPro" id="IPR038732">
    <property type="entry name" value="HpyO/CreE_NAD-binding"/>
</dbReference>
<dbReference type="Proteomes" id="UP001432075">
    <property type="component" value="Plasmid unnamed1"/>
</dbReference>
<dbReference type="InterPro" id="IPR052189">
    <property type="entry name" value="L-asp_N-monooxygenase_NS-form"/>
</dbReference>
<dbReference type="RefSeq" id="WP_209520193.1">
    <property type="nucleotide sequence ID" value="NZ_CP108058.1"/>
</dbReference>
<proteinExistence type="predicted"/>
<dbReference type="EMBL" id="CP108058">
    <property type="protein sequence ID" value="WUO51248.1"/>
    <property type="molecule type" value="Genomic_DNA"/>
</dbReference>
<protein>
    <submittedName>
        <fullName evidence="2">FAD/NAD(P)-binding protein</fullName>
    </submittedName>
</protein>
<keyword evidence="3" id="KW-1185">Reference proteome</keyword>
<accession>A0ABZ1RXC5</accession>
<evidence type="ECO:0000313" key="2">
    <source>
        <dbReference type="EMBL" id="WUO51248.1"/>
    </source>
</evidence>
<evidence type="ECO:0000313" key="3">
    <source>
        <dbReference type="Proteomes" id="UP001432075"/>
    </source>
</evidence>